<reference evidence="1" key="1">
    <citation type="submission" date="2022-10" db="EMBL/GenBank/DDBJ databases">
        <title>The complete genomes of actinobacterial strains from the NBC collection.</title>
        <authorList>
            <person name="Joergensen T.S."/>
            <person name="Alvarez Arevalo M."/>
            <person name="Sterndorff E.B."/>
            <person name="Faurdal D."/>
            <person name="Vuksanovic O."/>
            <person name="Mourched A.-S."/>
            <person name="Charusanti P."/>
            <person name="Shaw S."/>
            <person name="Blin K."/>
            <person name="Weber T."/>
        </authorList>
    </citation>
    <scope>NUCLEOTIDE SEQUENCE</scope>
    <source>
        <strain evidence="1">NBC 00180</strain>
    </source>
</reference>
<evidence type="ECO:0008006" key="2">
    <source>
        <dbReference type="Google" id="ProtNLM"/>
    </source>
</evidence>
<name>A0AAU1IAC6_9ACTN</name>
<gene>
    <name evidence="1" type="ORF">OG477_40420</name>
</gene>
<dbReference type="AlphaFoldDB" id="A0AAU1IAC6"/>
<organism evidence="1">
    <name type="scientific">Streptomyces sp. NBC_00180</name>
    <dbReference type="NCBI Taxonomy" id="2903632"/>
    <lineage>
        <taxon>Bacteria</taxon>
        <taxon>Bacillati</taxon>
        <taxon>Actinomycetota</taxon>
        <taxon>Actinomycetes</taxon>
        <taxon>Kitasatosporales</taxon>
        <taxon>Streptomycetaceae</taxon>
        <taxon>Streptomyces</taxon>
    </lineage>
</organism>
<protein>
    <recommendedName>
        <fullName evidence="2">Transposase</fullName>
    </recommendedName>
</protein>
<dbReference type="EMBL" id="CP108140">
    <property type="protein sequence ID" value="WTP91222.1"/>
    <property type="molecule type" value="Genomic_DNA"/>
</dbReference>
<proteinExistence type="predicted"/>
<evidence type="ECO:0000313" key="1">
    <source>
        <dbReference type="EMBL" id="WTP91222.1"/>
    </source>
</evidence>
<accession>A0AAU1IAC6</accession>
<sequence length="66" mass="7521">MTPPLPATDRRWALDRAVDDLVRGEIAWAACGLRRRRELRGRLKTDTRPLGYGSPERAETMTINTI</sequence>